<reference evidence="1 2" key="1">
    <citation type="submission" date="2016-07" db="EMBL/GenBank/DDBJ databases">
        <title>Genome analysis of Flavihumibacter stibioxidans YS-17.</title>
        <authorList>
            <person name="Shi K."/>
            <person name="Han Y."/>
            <person name="Wang G."/>
        </authorList>
    </citation>
    <scope>NUCLEOTIDE SEQUENCE [LARGE SCALE GENOMIC DNA]</scope>
    <source>
        <strain evidence="1 2">YS-17</strain>
    </source>
</reference>
<dbReference type="GO" id="GO:0004860">
    <property type="term" value="F:protein kinase inhibitor activity"/>
    <property type="evidence" value="ECO:0007669"/>
    <property type="project" value="UniProtKB-KW"/>
</dbReference>
<dbReference type="RefSeq" id="WP_187256749.1">
    <property type="nucleotide sequence ID" value="NZ_JBHULF010000014.1"/>
</dbReference>
<protein>
    <submittedName>
        <fullName evidence="1">Kinase inhibitor</fullName>
    </submittedName>
</protein>
<dbReference type="Proteomes" id="UP000765802">
    <property type="component" value="Unassembled WGS sequence"/>
</dbReference>
<dbReference type="Gene3D" id="3.90.280.10">
    <property type="entry name" value="PEBP-like"/>
    <property type="match status" value="1"/>
</dbReference>
<dbReference type="SUPFAM" id="SSF49777">
    <property type="entry name" value="PEBP-like"/>
    <property type="match status" value="1"/>
</dbReference>
<keyword evidence="1" id="KW-0649">Protein kinase inhibitor</keyword>
<gene>
    <name evidence="1" type="ORF">BC349_10500</name>
</gene>
<proteinExistence type="predicted"/>
<evidence type="ECO:0000313" key="1">
    <source>
        <dbReference type="EMBL" id="MBC6491465.1"/>
    </source>
</evidence>
<dbReference type="InterPro" id="IPR005247">
    <property type="entry name" value="YbhB_YbcL/LppC-like"/>
</dbReference>
<name>A0ABR7M8W3_9BACT</name>
<sequence length="155" mass="17149">MKHQLKEIDYSLMKISSSAFGQQQMIPARYACDGADINPPLEIEDIPEAAACLAIIVDDPDAPRGTWVHWVCWNIPVTHHVKEDASPGIQGRNDFGKHRYNGPCPPSGTHHYHFKLYALDQQLDLTPGSTKSALESAMAGHILGFGELIGQYKKN</sequence>
<dbReference type="InterPro" id="IPR008914">
    <property type="entry name" value="PEBP"/>
</dbReference>
<organism evidence="1 2">
    <name type="scientific">Flavihumibacter stibioxidans</name>
    <dbReference type="NCBI Taxonomy" id="1834163"/>
    <lineage>
        <taxon>Bacteria</taxon>
        <taxon>Pseudomonadati</taxon>
        <taxon>Bacteroidota</taxon>
        <taxon>Chitinophagia</taxon>
        <taxon>Chitinophagales</taxon>
        <taxon>Chitinophagaceae</taxon>
        <taxon>Flavihumibacter</taxon>
    </lineage>
</organism>
<dbReference type="CDD" id="cd00865">
    <property type="entry name" value="PEBP_bact_arch"/>
    <property type="match status" value="1"/>
</dbReference>
<dbReference type="EMBL" id="MBUA01000012">
    <property type="protein sequence ID" value="MBC6491465.1"/>
    <property type="molecule type" value="Genomic_DNA"/>
</dbReference>
<dbReference type="PANTHER" id="PTHR30289:SF1">
    <property type="entry name" value="PEBP (PHOSPHATIDYLETHANOLAMINE-BINDING PROTEIN) FAMILY PROTEIN"/>
    <property type="match status" value="1"/>
</dbReference>
<dbReference type="InterPro" id="IPR036610">
    <property type="entry name" value="PEBP-like_sf"/>
</dbReference>
<dbReference type="NCBIfam" id="TIGR00481">
    <property type="entry name" value="YbhB/YbcL family Raf kinase inhibitor-like protein"/>
    <property type="match status" value="1"/>
</dbReference>
<keyword evidence="2" id="KW-1185">Reference proteome</keyword>
<dbReference type="PANTHER" id="PTHR30289">
    <property type="entry name" value="UNCHARACTERIZED PROTEIN YBCL-RELATED"/>
    <property type="match status" value="1"/>
</dbReference>
<evidence type="ECO:0000313" key="2">
    <source>
        <dbReference type="Proteomes" id="UP000765802"/>
    </source>
</evidence>
<accession>A0ABR7M8W3</accession>
<comment type="caution">
    <text evidence="1">The sequence shown here is derived from an EMBL/GenBank/DDBJ whole genome shotgun (WGS) entry which is preliminary data.</text>
</comment>
<dbReference type="Pfam" id="PF01161">
    <property type="entry name" value="PBP"/>
    <property type="match status" value="1"/>
</dbReference>